<evidence type="ECO:0000259" key="8">
    <source>
        <dbReference type="Pfam" id="PF03900"/>
    </source>
</evidence>
<evidence type="ECO:0000256" key="4">
    <source>
        <dbReference type="ARBA" id="ARBA00023244"/>
    </source>
</evidence>
<dbReference type="SUPFAM" id="SSF54782">
    <property type="entry name" value="Porphobilinogen deaminase (hydroxymethylbilane synthase), C-terminal domain"/>
    <property type="match status" value="1"/>
</dbReference>
<comment type="function">
    <text evidence="1 6">Tetrapolymerization of the monopyrrole PBG into the hydroxymethylbilane pre-uroporphyrinogen in several discrete steps.</text>
</comment>
<dbReference type="EMBL" id="JAUSTP010000001">
    <property type="protein sequence ID" value="MDQ0188290.1"/>
    <property type="molecule type" value="Genomic_DNA"/>
</dbReference>
<dbReference type="HAMAP" id="MF_00260">
    <property type="entry name" value="Porphobil_deam"/>
    <property type="match status" value="1"/>
</dbReference>
<dbReference type="InterPro" id="IPR036803">
    <property type="entry name" value="Porphobilinogen_deaminase_C_sf"/>
</dbReference>
<comment type="miscellaneous">
    <text evidence="6">The porphobilinogen subunits are added to the dipyrromethane group.</text>
</comment>
<dbReference type="Pfam" id="PF03900">
    <property type="entry name" value="Porphobil_deamC"/>
    <property type="match status" value="1"/>
</dbReference>
<dbReference type="PRINTS" id="PR00151">
    <property type="entry name" value="PORPHBDMNASE"/>
</dbReference>
<keyword evidence="10" id="KW-1185">Reference proteome</keyword>
<feature type="modified residue" description="S-(dipyrrolylmethanemethyl)cysteine" evidence="6">
    <location>
        <position position="243"/>
    </location>
</feature>
<evidence type="ECO:0000256" key="5">
    <source>
        <dbReference type="ARBA" id="ARBA00048169"/>
    </source>
</evidence>
<evidence type="ECO:0000256" key="6">
    <source>
        <dbReference type="HAMAP-Rule" id="MF_00260"/>
    </source>
</evidence>
<evidence type="ECO:0000259" key="7">
    <source>
        <dbReference type="Pfam" id="PF01379"/>
    </source>
</evidence>
<keyword evidence="4 6" id="KW-0627">Porphyrin biosynthesis</keyword>
<dbReference type="Pfam" id="PF01379">
    <property type="entry name" value="Porphobil_deam"/>
    <property type="match status" value="1"/>
</dbReference>
<dbReference type="RefSeq" id="WP_307015596.1">
    <property type="nucleotide sequence ID" value="NZ_CP067097.1"/>
</dbReference>
<protein>
    <recommendedName>
        <fullName evidence="6">Porphobilinogen deaminase</fullName>
        <shortName evidence="6">PBG</shortName>
        <ecNumber evidence="6">2.5.1.61</ecNumber>
    </recommendedName>
    <alternativeName>
        <fullName evidence="6">Hydroxymethylbilane synthase</fullName>
        <shortName evidence="6">HMBS</shortName>
    </alternativeName>
    <alternativeName>
        <fullName evidence="6">Pre-uroporphyrinogen synthase</fullName>
    </alternativeName>
</protein>
<dbReference type="Proteomes" id="UP001232973">
    <property type="component" value="Unassembled WGS sequence"/>
</dbReference>
<evidence type="ECO:0000313" key="10">
    <source>
        <dbReference type="Proteomes" id="UP001232973"/>
    </source>
</evidence>
<dbReference type="CDD" id="cd13646">
    <property type="entry name" value="PBP2_EcHMBS_like"/>
    <property type="match status" value="1"/>
</dbReference>
<comment type="cofactor">
    <cofactor evidence="6">
        <name>dipyrromethane</name>
        <dbReference type="ChEBI" id="CHEBI:60342"/>
    </cofactor>
    <text evidence="6">Binds 1 dipyrromethane group covalently.</text>
</comment>
<comment type="subunit">
    <text evidence="6">Monomer.</text>
</comment>
<dbReference type="InterPro" id="IPR022417">
    <property type="entry name" value="Porphobilin_deaminase_N"/>
</dbReference>
<dbReference type="PANTHER" id="PTHR11557">
    <property type="entry name" value="PORPHOBILINOGEN DEAMINASE"/>
    <property type="match status" value="1"/>
</dbReference>
<feature type="domain" description="Porphobilinogen deaminase C-terminal" evidence="8">
    <location>
        <begin position="228"/>
        <end position="294"/>
    </location>
</feature>
<dbReference type="PIRSF" id="PIRSF001438">
    <property type="entry name" value="4pyrrol_synth_OHMeBilane_synth"/>
    <property type="match status" value="1"/>
</dbReference>
<dbReference type="SUPFAM" id="SSF53850">
    <property type="entry name" value="Periplasmic binding protein-like II"/>
    <property type="match status" value="1"/>
</dbReference>
<accession>A0ABT9XDB8</accession>
<comment type="caution">
    <text evidence="9">The sequence shown here is derived from an EMBL/GenBank/DDBJ whole genome shotgun (WGS) entry which is preliminary data.</text>
</comment>
<dbReference type="GO" id="GO:0004418">
    <property type="term" value="F:hydroxymethylbilane synthase activity"/>
    <property type="evidence" value="ECO:0007669"/>
    <property type="project" value="UniProtKB-EC"/>
</dbReference>
<proteinExistence type="inferred from homology"/>
<evidence type="ECO:0000313" key="9">
    <source>
        <dbReference type="EMBL" id="MDQ0188290.1"/>
    </source>
</evidence>
<dbReference type="Gene3D" id="3.40.190.10">
    <property type="entry name" value="Periplasmic binding protein-like II"/>
    <property type="match status" value="2"/>
</dbReference>
<reference evidence="9 10" key="1">
    <citation type="submission" date="2023-07" db="EMBL/GenBank/DDBJ databases">
        <title>Genomic Encyclopedia of Type Strains, Phase IV (KMG-IV): sequencing the most valuable type-strain genomes for metagenomic binning, comparative biology and taxonomic classification.</title>
        <authorList>
            <person name="Goeker M."/>
        </authorList>
    </citation>
    <scope>NUCLEOTIDE SEQUENCE [LARGE SCALE GENOMIC DNA]</scope>
    <source>
        <strain evidence="9 10">DSM 4006</strain>
    </source>
</reference>
<evidence type="ECO:0000256" key="3">
    <source>
        <dbReference type="ARBA" id="ARBA00022679"/>
    </source>
</evidence>
<dbReference type="Gene3D" id="3.30.160.40">
    <property type="entry name" value="Porphobilinogen deaminase, C-terminal domain"/>
    <property type="match status" value="1"/>
</dbReference>
<dbReference type="NCBIfam" id="TIGR00212">
    <property type="entry name" value="hemC"/>
    <property type="match status" value="1"/>
</dbReference>
<evidence type="ECO:0000256" key="2">
    <source>
        <dbReference type="ARBA" id="ARBA00005638"/>
    </source>
</evidence>
<feature type="domain" description="Porphobilinogen deaminase N-terminal" evidence="7">
    <location>
        <begin position="7"/>
        <end position="213"/>
    </location>
</feature>
<dbReference type="InterPro" id="IPR000860">
    <property type="entry name" value="HemC"/>
</dbReference>
<evidence type="ECO:0000256" key="1">
    <source>
        <dbReference type="ARBA" id="ARBA00002869"/>
    </source>
</evidence>
<gene>
    <name evidence="6" type="primary">hemC</name>
    <name evidence="9" type="ORF">J2S03_000094</name>
</gene>
<dbReference type="InterPro" id="IPR022418">
    <property type="entry name" value="Porphobilinogen_deaminase_C"/>
</dbReference>
<dbReference type="InterPro" id="IPR022419">
    <property type="entry name" value="Porphobilin_deaminase_cofac_BS"/>
</dbReference>
<organism evidence="9 10">
    <name type="scientific">Alicyclobacillus cycloheptanicus</name>
    <dbReference type="NCBI Taxonomy" id="1457"/>
    <lineage>
        <taxon>Bacteria</taxon>
        <taxon>Bacillati</taxon>
        <taxon>Bacillota</taxon>
        <taxon>Bacilli</taxon>
        <taxon>Bacillales</taxon>
        <taxon>Alicyclobacillaceae</taxon>
        <taxon>Alicyclobacillus</taxon>
    </lineage>
</organism>
<name>A0ABT9XDB8_9BACL</name>
<dbReference type="PROSITE" id="PS00533">
    <property type="entry name" value="PORPHOBILINOGEN_DEAM"/>
    <property type="match status" value="1"/>
</dbReference>
<comment type="catalytic activity">
    <reaction evidence="5 6">
        <text>4 porphobilinogen + H2O = hydroxymethylbilane + 4 NH4(+)</text>
        <dbReference type="Rhea" id="RHEA:13185"/>
        <dbReference type="ChEBI" id="CHEBI:15377"/>
        <dbReference type="ChEBI" id="CHEBI:28938"/>
        <dbReference type="ChEBI" id="CHEBI:57845"/>
        <dbReference type="ChEBI" id="CHEBI:58126"/>
        <dbReference type="EC" id="2.5.1.61"/>
    </reaction>
</comment>
<keyword evidence="3 6" id="KW-0808">Transferase</keyword>
<dbReference type="EC" id="2.5.1.61" evidence="6"/>
<sequence length="313" mass="33095">MTDVRQIRVISRKSQLAMQQTRWVIDAVQALRPDWRFEIVPIVTQGDRIQNVPLSEVGGKGLFVTEVEQALLRGDGDFTVHSLKDVPAEVAPGLVLAGFPAREEPRDALISRNGLPLSELPTGARIGTSSLRRAAQLLAARPDLAIVPIRGNIDTRLRKLETDDLDAIVLAAAGLRRMGWGGRITELLALDVCLPAVGQGILGIACRADDESLLDALAELTDADTKAAAQAERALLARLEGGCQVPIAGYAEKRDGRLWVRGLVASPDGATVIRAEAVGEDAAAVGNEAADRLLAQGAAQVIGTVAAKAPPLS</sequence>
<comment type="similarity">
    <text evidence="2 6">Belongs to the HMBS family.</text>
</comment>
<dbReference type="PANTHER" id="PTHR11557:SF0">
    <property type="entry name" value="PORPHOBILINOGEN DEAMINASE"/>
    <property type="match status" value="1"/>
</dbReference>